<evidence type="ECO:0000259" key="2">
    <source>
        <dbReference type="Pfam" id="PF10419"/>
    </source>
</evidence>
<name>A0AA39KZE5_MICHY</name>
<dbReference type="Proteomes" id="UP001168972">
    <property type="component" value="Unassembled WGS sequence"/>
</dbReference>
<evidence type="ECO:0000256" key="1">
    <source>
        <dbReference type="SAM" id="MobiDB-lite"/>
    </source>
</evidence>
<keyword evidence="4" id="KW-1185">Reference proteome</keyword>
<dbReference type="Gene3D" id="2.60.40.4370">
    <property type="match status" value="1"/>
</dbReference>
<dbReference type="Pfam" id="PF10419">
    <property type="entry name" value="TFIIIC_sub6"/>
    <property type="match status" value="1"/>
</dbReference>
<dbReference type="EMBL" id="JAQQBR010000003">
    <property type="protein sequence ID" value="KAK0179409.1"/>
    <property type="molecule type" value="Genomic_DNA"/>
</dbReference>
<feature type="domain" description="Transcription factor TFIIIC triple barrel" evidence="2">
    <location>
        <begin position="21"/>
        <end position="116"/>
    </location>
</feature>
<reference evidence="3" key="2">
    <citation type="submission" date="2023-03" db="EMBL/GenBank/DDBJ databases">
        <authorList>
            <person name="Inwood S.N."/>
            <person name="Skelly J.G."/>
            <person name="Guhlin J."/>
            <person name="Harrop T.W.R."/>
            <person name="Goldson S.G."/>
            <person name="Dearden P.K."/>
        </authorList>
    </citation>
    <scope>NUCLEOTIDE SEQUENCE</scope>
    <source>
        <strain evidence="3">Lincoln</strain>
        <tissue evidence="3">Whole body</tissue>
    </source>
</reference>
<dbReference type="AlphaFoldDB" id="A0AA39KZE5"/>
<reference evidence="3" key="1">
    <citation type="journal article" date="2023" name="bioRxiv">
        <title>Scaffold-level genome assemblies of two parasitoid biocontrol wasps reveal the parthenogenesis mechanism and an associated novel virus.</title>
        <authorList>
            <person name="Inwood S."/>
            <person name="Skelly J."/>
            <person name="Guhlin J."/>
            <person name="Harrop T."/>
            <person name="Goldson S."/>
            <person name="Dearden P."/>
        </authorList>
    </citation>
    <scope>NUCLEOTIDE SEQUENCE</scope>
    <source>
        <strain evidence="3">Lincoln</strain>
        <tissue evidence="3">Whole body</tissue>
    </source>
</reference>
<protein>
    <recommendedName>
        <fullName evidence="2">Transcription factor TFIIIC triple barrel domain-containing protein</fullName>
    </recommendedName>
</protein>
<comment type="caution">
    <text evidence="3">The sequence shown here is derived from an EMBL/GenBank/DDBJ whole genome shotgun (WGS) entry which is preliminary data.</text>
</comment>
<proteinExistence type="predicted"/>
<evidence type="ECO:0000313" key="4">
    <source>
        <dbReference type="Proteomes" id="UP001168972"/>
    </source>
</evidence>
<gene>
    <name evidence="3" type="ORF">PV327_005165</name>
</gene>
<dbReference type="InterPro" id="IPR019481">
    <property type="entry name" value="TFIIIC_triple_barrel"/>
</dbReference>
<accession>A0AA39KZE5</accession>
<feature type="region of interest" description="Disordered" evidence="1">
    <location>
        <begin position="174"/>
        <end position="197"/>
    </location>
</feature>
<organism evidence="3 4">
    <name type="scientific">Microctonus hyperodae</name>
    <name type="common">Parasitoid wasp</name>
    <dbReference type="NCBI Taxonomy" id="165561"/>
    <lineage>
        <taxon>Eukaryota</taxon>
        <taxon>Metazoa</taxon>
        <taxon>Ecdysozoa</taxon>
        <taxon>Arthropoda</taxon>
        <taxon>Hexapoda</taxon>
        <taxon>Insecta</taxon>
        <taxon>Pterygota</taxon>
        <taxon>Neoptera</taxon>
        <taxon>Endopterygota</taxon>
        <taxon>Hymenoptera</taxon>
        <taxon>Apocrita</taxon>
        <taxon>Ichneumonoidea</taxon>
        <taxon>Braconidae</taxon>
        <taxon>Euphorinae</taxon>
        <taxon>Microctonus</taxon>
    </lineage>
</organism>
<evidence type="ECO:0000313" key="3">
    <source>
        <dbReference type="EMBL" id="KAK0179409.1"/>
    </source>
</evidence>
<sequence length="418" mass="47941">MNSLLIDKSTMINDDSPLGDDEEEIIIYVDFEGTTGSNTFCNEKLELDMIGLDSEHPIMQVNGKYYEGTYEDAVGTYMFFEKNTDPVIEDEVFDKISTLKYYNKSRKILKMKRVFVKPRLEVLGDSNHPQSIPNLETIKAAGVPPNYQEEALLLWEEMRTERLEALNEYLEKQRQREEKRQQGIELESESDEDNPFAMYKPTTQKLPNTMLQTNKNNDKNGKIRHVDQSNTLTILDPGPSTSKENVAWADFVGNSTNIRQKHQSSIQPKNKGYIEILTTRSRKEKKKPRKKRNEKVGVIKTNKSTLNDGLQNCISNNKNKINDKSPADEIVLNTDNEQHSTTVTDEIVETIDISTDDVNNGIENIQLDDSPLLIDDDSSQNDNEIVDKKVEKQKKREAKMFEISQRLKKLATEINPNT</sequence>